<dbReference type="EMBL" id="JBHLZP010000063">
    <property type="protein sequence ID" value="MFB9832829.1"/>
    <property type="molecule type" value="Genomic_DNA"/>
</dbReference>
<evidence type="ECO:0008006" key="3">
    <source>
        <dbReference type="Google" id="ProtNLM"/>
    </source>
</evidence>
<organism evidence="1 2">
    <name type="scientific">Actinoallomurus acaciae</name>
    <dbReference type="NCBI Taxonomy" id="502577"/>
    <lineage>
        <taxon>Bacteria</taxon>
        <taxon>Bacillati</taxon>
        <taxon>Actinomycetota</taxon>
        <taxon>Actinomycetes</taxon>
        <taxon>Streptosporangiales</taxon>
        <taxon>Thermomonosporaceae</taxon>
        <taxon>Actinoallomurus</taxon>
    </lineage>
</organism>
<dbReference type="Proteomes" id="UP001589627">
    <property type="component" value="Unassembled WGS sequence"/>
</dbReference>
<gene>
    <name evidence="1" type="ORF">ACFFNX_11600</name>
</gene>
<evidence type="ECO:0000313" key="2">
    <source>
        <dbReference type="Proteomes" id="UP001589627"/>
    </source>
</evidence>
<name>A0ABV5YCR9_9ACTN</name>
<evidence type="ECO:0000313" key="1">
    <source>
        <dbReference type="EMBL" id="MFB9832829.1"/>
    </source>
</evidence>
<protein>
    <recommendedName>
        <fullName evidence="3">Nucleotidyltransferase family protein</fullName>
    </recommendedName>
</protein>
<proteinExistence type="predicted"/>
<dbReference type="RefSeq" id="WP_378199277.1">
    <property type="nucleotide sequence ID" value="NZ_JBHLZP010000063.1"/>
</dbReference>
<sequence>MDRERLQNETRCDQGFHMRLSDFTAIADACRESGEGFAAFQRADRVLGLHWPAEVVEQWLYDHSDKGPFLRDYGDVDLLQIRWDLEALRAVDIAAMPTGPSDHEVIDEVAANPEHWISVRSSGAHIGVAQMWELHGTWKRWPVLIDRSLLAPPDAGLQVVEGWTRVGILKGRLNQDAFVAERHLAWVGRPGA</sequence>
<accession>A0ABV5YCR9</accession>
<comment type="caution">
    <text evidence="1">The sequence shown here is derived from an EMBL/GenBank/DDBJ whole genome shotgun (WGS) entry which is preliminary data.</text>
</comment>
<keyword evidence="2" id="KW-1185">Reference proteome</keyword>
<reference evidence="1 2" key="1">
    <citation type="submission" date="2024-09" db="EMBL/GenBank/DDBJ databases">
        <authorList>
            <person name="Sun Q."/>
            <person name="Mori K."/>
        </authorList>
    </citation>
    <scope>NUCLEOTIDE SEQUENCE [LARGE SCALE GENOMIC DNA]</scope>
    <source>
        <strain evidence="1 2">TBRC 0563</strain>
    </source>
</reference>